<evidence type="ECO:0000313" key="3">
    <source>
        <dbReference type="Proteomes" id="UP001295794"/>
    </source>
</evidence>
<proteinExistence type="predicted"/>
<reference evidence="2" key="1">
    <citation type="submission" date="2023-11" db="EMBL/GenBank/DDBJ databases">
        <authorList>
            <person name="De Vega J J."/>
            <person name="De Vega J J."/>
        </authorList>
    </citation>
    <scope>NUCLEOTIDE SEQUENCE</scope>
</reference>
<accession>A0AAD2HGZ2</accession>
<name>A0AAD2HGZ2_9AGAR</name>
<comment type="caution">
    <text evidence="2">The sequence shown here is derived from an EMBL/GenBank/DDBJ whole genome shotgun (WGS) entry which is preliminary data.</text>
</comment>
<keyword evidence="3" id="KW-1185">Reference proteome</keyword>
<evidence type="ECO:0000313" key="2">
    <source>
        <dbReference type="EMBL" id="CAK5276494.1"/>
    </source>
</evidence>
<dbReference type="EMBL" id="CAVNYO010000407">
    <property type="protein sequence ID" value="CAK5276494.1"/>
    <property type="molecule type" value="Genomic_DNA"/>
</dbReference>
<feature type="region of interest" description="Disordered" evidence="1">
    <location>
        <begin position="166"/>
        <end position="189"/>
    </location>
</feature>
<feature type="region of interest" description="Disordered" evidence="1">
    <location>
        <begin position="446"/>
        <end position="474"/>
    </location>
</feature>
<protein>
    <submittedName>
        <fullName evidence="2">Uncharacterized protein</fullName>
    </submittedName>
</protein>
<sequence length="663" mass="71698">MHDRWAFCALTRSVILQMPNGPEALFPLLQPSTASLLRDISRFSIDIPGGVRRRNQSCSCLRLFERPLSTPDCFTAHPHDLLYHFCPLIVTAYAMQPIPQYNTPASSGWPAESYPVLPNAGGQYQDGMHLASFNPYPSYDNGALDQQQNIGNDGTQPSAFPYPPSVPGSFSEACQGPMPSHDEHQPTDENTWNFPQLNGLAGYPLDNASLVGAPRDYHGTGPSTSLIADASAFPIDFQPPALPATHQTAYPTEVPGSFNPFDLDQVHAQGIEGSLHLGASSFAQLPAADTSNTATIGPNEAYSLTYLLGDTGTTLDDNSIWPASNIQLTGASISSHHIPSTTASSSRIQTSAPVPYYHMAAPRADRHMQSPYSLSPPRTPMAGMPYMSHARRLAVPGPTPRILSASAPHTPFLSGLPLASTSASFPAGDLGNYPFANQYPQANTLQQSTTGALASAPPPSAADTWFSPPLEPVIGPRRTRAGVAKALLRSQKASSSRKSKMNAAMAAQTAIAAEAVEGQVQQSVEMVHCTMHMGREKAICNQTVEVTKLPNHIREHLLAHVGPVAILHDANPERLHCSKNLIKRADLGLTCFWPDCKHEFTTVHLNDYTRHVADVHFTLQKSCKACGHYFTRSTLAHHRRQGVCSALQLRNQEAGRPRDEADV</sequence>
<organism evidence="2 3">
    <name type="scientific">Mycena citricolor</name>
    <dbReference type="NCBI Taxonomy" id="2018698"/>
    <lineage>
        <taxon>Eukaryota</taxon>
        <taxon>Fungi</taxon>
        <taxon>Dikarya</taxon>
        <taxon>Basidiomycota</taxon>
        <taxon>Agaricomycotina</taxon>
        <taxon>Agaricomycetes</taxon>
        <taxon>Agaricomycetidae</taxon>
        <taxon>Agaricales</taxon>
        <taxon>Marasmiineae</taxon>
        <taxon>Mycenaceae</taxon>
        <taxon>Mycena</taxon>
    </lineage>
</organism>
<gene>
    <name evidence="2" type="ORF">MYCIT1_LOCUS24790</name>
</gene>
<dbReference type="AlphaFoldDB" id="A0AAD2HGZ2"/>
<evidence type="ECO:0000256" key="1">
    <source>
        <dbReference type="SAM" id="MobiDB-lite"/>
    </source>
</evidence>
<dbReference type="Proteomes" id="UP001295794">
    <property type="component" value="Unassembled WGS sequence"/>
</dbReference>